<comment type="caution">
    <text evidence="3">The sequence shown here is derived from an EMBL/GenBank/DDBJ whole genome shotgun (WGS) entry which is preliminary data.</text>
</comment>
<dbReference type="EMBL" id="CAJOBI010177921">
    <property type="protein sequence ID" value="CAF4914708.1"/>
    <property type="molecule type" value="Genomic_DNA"/>
</dbReference>
<protein>
    <submittedName>
        <fullName evidence="3">Uncharacterized protein</fullName>
    </submittedName>
</protein>
<evidence type="ECO:0000313" key="3">
    <source>
        <dbReference type="EMBL" id="CAF4914708.1"/>
    </source>
</evidence>
<proteinExistence type="predicted"/>
<dbReference type="Proteomes" id="UP000681720">
    <property type="component" value="Unassembled WGS sequence"/>
</dbReference>
<name>A0A8S3CRY7_9BILA</name>
<dbReference type="EMBL" id="CAJOBJ010159892">
    <property type="protein sequence ID" value="CAF4841605.1"/>
    <property type="molecule type" value="Genomic_DNA"/>
</dbReference>
<organism evidence="3 4">
    <name type="scientific">Rotaria magnacalcarata</name>
    <dbReference type="NCBI Taxonomy" id="392030"/>
    <lineage>
        <taxon>Eukaryota</taxon>
        <taxon>Metazoa</taxon>
        <taxon>Spiralia</taxon>
        <taxon>Gnathifera</taxon>
        <taxon>Rotifera</taxon>
        <taxon>Eurotatoria</taxon>
        <taxon>Bdelloidea</taxon>
        <taxon>Philodinida</taxon>
        <taxon>Philodinidae</taxon>
        <taxon>Rotaria</taxon>
    </lineage>
</organism>
<dbReference type="EMBL" id="CAJOBI010159305">
    <property type="protein sequence ID" value="CAF4844466.1"/>
    <property type="molecule type" value="Genomic_DNA"/>
</dbReference>
<feature type="non-terminal residue" evidence="3">
    <location>
        <position position="1"/>
    </location>
</feature>
<evidence type="ECO:0000313" key="1">
    <source>
        <dbReference type="EMBL" id="CAF4841605.1"/>
    </source>
</evidence>
<gene>
    <name evidence="1" type="ORF">GIL414_LOCUS48952</name>
    <name evidence="2" type="ORF">SMN809_LOCUS49099</name>
    <name evidence="3" type="ORF">SMN809_LOCUS52399</name>
</gene>
<sequence>MQKAYKHLLAAEEEDRLYFWHHQNHKSEKSPTTNVP</sequence>
<dbReference type="AlphaFoldDB" id="A0A8S3CRY7"/>
<dbReference type="Proteomes" id="UP000676336">
    <property type="component" value="Unassembled WGS sequence"/>
</dbReference>
<accession>A0A8S3CRY7</accession>
<evidence type="ECO:0000313" key="4">
    <source>
        <dbReference type="Proteomes" id="UP000676336"/>
    </source>
</evidence>
<evidence type="ECO:0000313" key="2">
    <source>
        <dbReference type="EMBL" id="CAF4844466.1"/>
    </source>
</evidence>
<reference evidence="3" key="1">
    <citation type="submission" date="2021-02" db="EMBL/GenBank/DDBJ databases">
        <authorList>
            <person name="Nowell W R."/>
        </authorList>
    </citation>
    <scope>NUCLEOTIDE SEQUENCE</scope>
</reference>